<dbReference type="InterPro" id="IPR011075">
    <property type="entry name" value="TetR_C"/>
</dbReference>
<dbReference type="AlphaFoldDB" id="A0AAC8TME1"/>
<organism evidence="6 7">
    <name type="scientific">Phytobacter ursingii</name>
    <dbReference type="NCBI Taxonomy" id="1972431"/>
    <lineage>
        <taxon>Bacteria</taxon>
        <taxon>Pseudomonadati</taxon>
        <taxon>Pseudomonadota</taxon>
        <taxon>Gammaproteobacteria</taxon>
        <taxon>Enterobacterales</taxon>
        <taxon>Enterobacteriaceae</taxon>
        <taxon>Phytobacter</taxon>
    </lineage>
</organism>
<accession>A0AAC8TME1</accession>
<dbReference type="InterPro" id="IPR001647">
    <property type="entry name" value="HTH_TetR"/>
</dbReference>
<dbReference type="SUPFAM" id="SSF46689">
    <property type="entry name" value="Homeodomain-like"/>
    <property type="match status" value="1"/>
</dbReference>
<dbReference type="PANTHER" id="PTHR47506:SF10">
    <property type="entry name" value="TRANSCRIPTIONAL REGULATORY PROTEIN"/>
    <property type="match status" value="1"/>
</dbReference>
<evidence type="ECO:0000256" key="4">
    <source>
        <dbReference type="PROSITE-ProRule" id="PRU00335"/>
    </source>
</evidence>
<dbReference type="PROSITE" id="PS01081">
    <property type="entry name" value="HTH_TETR_1"/>
    <property type="match status" value="1"/>
</dbReference>
<dbReference type="InterPro" id="IPR023772">
    <property type="entry name" value="DNA-bd_HTH_TetR-type_CS"/>
</dbReference>
<protein>
    <submittedName>
        <fullName evidence="6">Transcriptional regulator</fullName>
    </submittedName>
</protein>
<keyword evidence="1" id="KW-0805">Transcription regulation</keyword>
<dbReference type="Pfam" id="PF16925">
    <property type="entry name" value="TetR_C_13"/>
    <property type="match status" value="1"/>
</dbReference>
<gene>
    <name evidence="6" type="ORF">AB182_14685</name>
</gene>
<proteinExistence type="predicted"/>
<dbReference type="PANTHER" id="PTHR47506">
    <property type="entry name" value="TRANSCRIPTIONAL REGULATORY PROTEIN"/>
    <property type="match status" value="1"/>
</dbReference>
<keyword evidence="3" id="KW-0804">Transcription</keyword>
<dbReference type="InterPro" id="IPR009057">
    <property type="entry name" value="Homeodomain-like_sf"/>
</dbReference>
<evidence type="ECO:0000259" key="5">
    <source>
        <dbReference type="PROSITE" id="PS50977"/>
    </source>
</evidence>
<name>A0AAC8TME1_9ENTR</name>
<dbReference type="KEGG" id="kin:AB182_14685"/>
<evidence type="ECO:0000256" key="1">
    <source>
        <dbReference type="ARBA" id="ARBA00023015"/>
    </source>
</evidence>
<evidence type="ECO:0000256" key="3">
    <source>
        <dbReference type="ARBA" id="ARBA00023163"/>
    </source>
</evidence>
<dbReference type="Pfam" id="PF00440">
    <property type="entry name" value="TetR_N"/>
    <property type="match status" value="1"/>
</dbReference>
<dbReference type="SUPFAM" id="SSF48498">
    <property type="entry name" value="Tetracyclin repressor-like, C-terminal domain"/>
    <property type="match status" value="1"/>
</dbReference>
<reference evidence="6 7" key="1">
    <citation type="submission" date="2015-06" db="EMBL/GenBank/DDBJ databases">
        <title>Rapid spread of a carbapenem resistance gene driven by multiple levels of genetic mobility.</title>
        <authorList>
            <person name="Sheppard A.E."/>
            <person name="Stoesser N."/>
            <person name="Wilson D."/>
            <person name="Sebra R."/>
            <person name="Kasarskis A."/>
            <person name="Anson L."/>
            <person name="Giess A."/>
            <person name="Pankhurst L."/>
            <person name="Vaughan A."/>
            <person name="Grim C.J."/>
            <person name="Cox H."/>
            <person name="Yeh A."/>
            <person name="Sifri C.D."/>
            <person name="Walker S."/>
            <person name="Peto T.E."/>
            <person name="Crook D.W."/>
            <person name="Mathers A.J."/>
        </authorList>
    </citation>
    <scope>NUCLEOTIDE SEQUENCE [LARGE SCALE GENOMIC DNA]</scope>
    <source>
        <strain evidence="6 7">CAV1151</strain>
    </source>
</reference>
<dbReference type="Gene3D" id="1.10.10.60">
    <property type="entry name" value="Homeodomain-like"/>
    <property type="match status" value="1"/>
</dbReference>
<evidence type="ECO:0000256" key="2">
    <source>
        <dbReference type="ARBA" id="ARBA00023125"/>
    </source>
</evidence>
<evidence type="ECO:0000313" key="6">
    <source>
        <dbReference type="EMBL" id="AKL12474.1"/>
    </source>
</evidence>
<dbReference type="EMBL" id="CP011602">
    <property type="protein sequence ID" value="AKL12474.1"/>
    <property type="molecule type" value="Genomic_DNA"/>
</dbReference>
<dbReference type="GO" id="GO:0003677">
    <property type="term" value="F:DNA binding"/>
    <property type="evidence" value="ECO:0007669"/>
    <property type="project" value="UniProtKB-UniRule"/>
</dbReference>
<sequence>MECSMPETSPGVRERGRPRQFDLDAALDLAMPVFREKGYHSASINDLSEAMQLTAGSIYKAFHDKRSLFLHVFARYTSLRNQTLRQRLAQQADGRAKIAELLRFYLESASEIEGRRGCLVVGSAIELGQLDAELSGLVRTALERNQQSILQLLEEGKQDGSVHPRHDVHALSSVLLCLVLGMRVVGKAGELPAHDCLVATVMTLLE</sequence>
<feature type="DNA-binding region" description="H-T-H motif" evidence="4">
    <location>
        <begin position="43"/>
        <end position="62"/>
    </location>
</feature>
<dbReference type="Gene3D" id="1.10.357.10">
    <property type="entry name" value="Tetracycline Repressor, domain 2"/>
    <property type="match status" value="1"/>
</dbReference>
<dbReference type="PROSITE" id="PS50977">
    <property type="entry name" value="HTH_TETR_2"/>
    <property type="match status" value="1"/>
</dbReference>
<dbReference type="Proteomes" id="UP000035479">
    <property type="component" value="Chromosome"/>
</dbReference>
<dbReference type="InterPro" id="IPR036271">
    <property type="entry name" value="Tet_transcr_reg_TetR-rel_C_sf"/>
</dbReference>
<evidence type="ECO:0000313" key="7">
    <source>
        <dbReference type="Proteomes" id="UP000035479"/>
    </source>
</evidence>
<keyword evidence="2 4" id="KW-0238">DNA-binding</keyword>
<feature type="domain" description="HTH tetR-type" evidence="5">
    <location>
        <begin position="20"/>
        <end position="80"/>
    </location>
</feature>